<accession>A0AAQ3NKD5</accession>
<dbReference type="Proteomes" id="UP001374535">
    <property type="component" value="Chromosome 5"/>
</dbReference>
<sequence>MALALSVSGLKSWKACSSSPASNNSTSPFHPLSFMVSWYKIFLSLNSSFPVMVIRILEHASVAKEGAPATQGLIQGLSIPPGASGHAKLHTFMAKLCSCPSTGSDPIGFEPQKKGELSTAPNILRSPGRDSSPARRSKLCAMLAPLVSPPT</sequence>
<dbReference type="EMBL" id="CP144696">
    <property type="protein sequence ID" value="WVZ11480.1"/>
    <property type="molecule type" value="Genomic_DNA"/>
</dbReference>
<evidence type="ECO:0000313" key="3">
    <source>
        <dbReference type="Proteomes" id="UP001374535"/>
    </source>
</evidence>
<proteinExistence type="predicted"/>
<name>A0AAQ3NKD5_VIGMU</name>
<keyword evidence="3" id="KW-1185">Reference proteome</keyword>
<organism evidence="2 3">
    <name type="scientific">Vigna mungo</name>
    <name type="common">Black gram</name>
    <name type="synonym">Phaseolus mungo</name>
    <dbReference type="NCBI Taxonomy" id="3915"/>
    <lineage>
        <taxon>Eukaryota</taxon>
        <taxon>Viridiplantae</taxon>
        <taxon>Streptophyta</taxon>
        <taxon>Embryophyta</taxon>
        <taxon>Tracheophyta</taxon>
        <taxon>Spermatophyta</taxon>
        <taxon>Magnoliopsida</taxon>
        <taxon>eudicotyledons</taxon>
        <taxon>Gunneridae</taxon>
        <taxon>Pentapetalae</taxon>
        <taxon>rosids</taxon>
        <taxon>fabids</taxon>
        <taxon>Fabales</taxon>
        <taxon>Fabaceae</taxon>
        <taxon>Papilionoideae</taxon>
        <taxon>50 kb inversion clade</taxon>
        <taxon>NPAAA clade</taxon>
        <taxon>indigoferoid/millettioid clade</taxon>
        <taxon>Phaseoleae</taxon>
        <taxon>Vigna</taxon>
    </lineage>
</organism>
<gene>
    <name evidence="2" type="ORF">V8G54_016010</name>
</gene>
<dbReference type="AlphaFoldDB" id="A0AAQ3NKD5"/>
<evidence type="ECO:0000256" key="1">
    <source>
        <dbReference type="SAM" id="MobiDB-lite"/>
    </source>
</evidence>
<reference evidence="2 3" key="1">
    <citation type="journal article" date="2023" name="Life. Sci Alliance">
        <title>Evolutionary insights into 3D genome organization and epigenetic landscape of Vigna mungo.</title>
        <authorList>
            <person name="Junaid A."/>
            <person name="Singh B."/>
            <person name="Bhatia S."/>
        </authorList>
    </citation>
    <scope>NUCLEOTIDE SEQUENCE [LARGE SCALE GENOMIC DNA]</scope>
    <source>
        <strain evidence="2">Urdbean</strain>
    </source>
</reference>
<evidence type="ECO:0000313" key="2">
    <source>
        <dbReference type="EMBL" id="WVZ11480.1"/>
    </source>
</evidence>
<feature type="region of interest" description="Disordered" evidence="1">
    <location>
        <begin position="107"/>
        <end position="136"/>
    </location>
</feature>
<protein>
    <submittedName>
        <fullName evidence="2">Uncharacterized protein</fullName>
    </submittedName>
</protein>